<dbReference type="Pfam" id="PF14226">
    <property type="entry name" value="DIOX_N"/>
    <property type="match status" value="1"/>
</dbReference>
<feature type="domain" description="PIK helical" evidence="5">
    <location>
        <begin position="352"/>
        <end position="564"/>
    </location>
</feature>
<dbReference type="InterPro" id="IPR016024">
    <property type="entry name" value="ARM-type_fold"/>
</dbReference>
<keyword evidence="1" id="KW-0479">Metal-binding</keyword>
<dbReference type="Pfam" id="PF03171">
    <property type="entry name" value="2OG-FeII_Oxy"/>
    <property type="match status" value="1"/>
</dbReference>
<organism evidence="6 7">
    <name type="scientific">Brassica campestris</name>
    <name type="common">Field mustard</name>
    <dbReference type="NCBI Taxonomy" id="3711"/>
    <lineage>
        <taxon>Eukaryota</taxon>
        <taxon>Viridiplantae</taxon>
        <taxon>Streptophyta</taxon>
        <taxon>Embryophyta</taxon>
        <taxon>Tracheophyta</taxon>
        <taxon>Spermatophyta</taxon>
        <taxon>Magnoliopsida</taxon>
        <taxon>eudicotyledons</taxon>
        <taxon>Gunneridae</taxon>
        <taxon>Pentapetalae</taxon>
        <taxon>rosids</taxon>
        <taxon>malvids</taxon>
        <taxon>Brassicales</taxon>
        <taxon>Brassicaceae</taxon>
        <taxon>Brassiceae</taxon>
        <taxon>Brassica</taxon>
    </lineage>
</organism>
<dbReference type="OMA" id="QHERIGM"/>
<keyword evidence="2" id="KW-0408">Iron</keyword>
<name>M4ENU1_BRACM</name>
<dbReference type="eggNOG" id="KOG0902">
    <property type="taxonomic scope" value="Eukaryota"/>
</dbReference>
<evidence type="ECO:0000256" key="2">
    <source>
        <dbReference type="ARBA" id="ARBA00023004"/>
    </source>
</evidence>
<keyword evidence="7" id="KW-1185">Reference proteome</keyword>
<accession>M4ENU1</accession>
<evidence type="ECO:0008006" key="8">
    <source>
        <dbReference type="Google" id="ProtNLM"/>
    </source>
</evidence>
<dbReference type="InParanoid" id="M4ENU1"/>
<protein>
    <recommendedName>
        <fullName evidence="8">Fe2OG dioxygenase domain-containing protein</fullName>
    </recommendedName>
</protein>
<dbReference type="PANTHER" id="PTHR47990">
    <property type="entry name" value="2-OXOGLUTARATE (2OG) AND FE(II)-DEPENDENT OXYGENASE SUPERFAMILY PROTEIN-RELATED"/>
    <property type="match status" value="1"/>
</dbReference>
<sequence length="752" mass="85138">MASRPPFETHFSSIFGSSFPRSTSDEPTVQTSGIKLPVIDLSHLTNGEEVTRKRCVKQMVEAAKEWGFFQVVNHGIPKEVFEMMFREDKKFFDRSFNEKVREKFSDSSKHCYRWGNPNATSPTQYSFSEAFHITLAEILSFSDEGNNFRRTVAMYVQEVARVAHMICEILGNQVKVNSKYFENIFALQNSFLRLNKYHPCVFGSQVFGLVPHTDTSFITILAQDQIGGLELKKNGQWIGVKPCSDALTVNIGDMFQALSNGVYQSVRHRVIPPANVERLSIAFFICPYQETEIEFSGNPKKYRRFSFREYKEQSERDVKETGLSTNFNVVEWSLTSSKAYASKLFLKIPKGDTSMVAAATVDPCFAVSLASRFPANIVVKSEVRQLVQAHIVDLRTIPEALPYFVTPETVEENSALLQQLPHLAACSITQALGLLTPAYKGHPRVMAYVLRVLESYPRERVTFFMPQLVQSLRYDKGGESVQEDGASVKITKEIKNRRYKNDEIEKLLRRTQIPRGEVTKLLLFRLSQANDALFLRCGRLSHSNSAAAAKTKRYSVSKRSFDFDKNGNADKADAEKGGEEEEAERQIHQRRRRVASGAEETDSEQRRERKRRTPSSEREDSKSYRSGSRERGSGSRRVSRSPERRSETTNPNNGIGSSVNSSNNNNIPAKFVLVPATDKEKRSSNNNADVSIKRVAVKRNVASPRCSSHQHERIGMTATRVYVTDKEKRSSNNNADASIKRVAVKIDNWCSK</sequence>
<dbReference type="HOGENOM" id="CLU_370224_0_0_1"/>
<dbReference type="InterPro" id="IPR026992">
    <property type="entry name" value="DIOX_N"/>
</dbReference>
<dbReference type="STRING" id="51351.M4ENU1"/>
<dbReference type="InterPro" id="IPR027443">
    <property type="entry name" value="IPNS-like_sf"/>
</dbReference>
<dbReference type="InterPro" id="IPR001263">
    <property type="entry name" value="PI3K_accessory_dom"/>
</dbReference>
<dbReference type="AlphaFoldDB" id="M4ENU1"/>
<dbReference type="Gramene" id="Bra030461.1">
    <property type="protein sequence ID" value="Bra030461.1-P"/>
    <property type="gene ID" value="Bra030461"/>
</dbReference>
<dbReference type="EnsemblPlants" id="Bra030461.1">
    <property type="protein sequence ID" value="Bra030461.1-P"/>
    <property type="gene ID" value="Bra030461"/>
</dbReference>
<dbReference type="Proteomes" id="UP000011750">
    <property type="component" value="Chromosome A05"/>
</dbReference>
<reference evidence="6 7" key="2">
    <citation type="journal article" date="2018" name="Hortic Res">
        <title>Improved Brassica rapa reference genome by single-molecule sequencing and chromosome conformation capture technologies.</title>
        <authorList>
            <person name="Zhang L."/>
            <person name="Cai X."/>
            <person name="Wu J."/>
            <person name="Liu M."/>
            <person name="Grob S."/>
            <person name="Cheng F."/>
            <person name="Liang J."/>
            <person name="Cai C."/>
            <person name="Liu Z."/>
            <person name="Liu B."/>
            <person name="Wang F."/>
            <person name="Li S."/>
            <person name="Liu F."/>
            <person name="Li X."/>
            <person name="Cheng L."/>
            <person name="Yang W."/>
            <person name="Li M.H."/>
            <person name="Grossniklaus U."/>
            <person name="Zheng H."/>
            <person name="Wang X."/>
        </authorList>
    </citation>
    <scope>NUCLEOTIDE SEQUENCE [LARGE SCALE GENOMIC DNA]</scope>
    <source>
        <strain evidence="6 7">cv. Chiifu-401-42</strain>
    </source>
</reference>
<dbReference type="InterPro" id="IPR044861">
    <property type="entry name" value="IPNS-like_FE2OG_OXY"/>
</dbReference>
<dbReference type="SMART" id="SM00145">
    <property type="entry name" value="PI3Ka"/>
    <property type="match status" value="1"/>
</dbReference>
<evidence type="ECO:0000259" key="4">
    <source>
        <dbReference type="PROSITE" id="PS51471"/>
    </source>
</evidence>
<evidence type="ECO:0000256" key="3">
    <source>
        <dbReference type="SAM" id="MobiDB-lite"/>
    </source>
</evidence>
<dbReference type="PROSITE" id="PS51471">
    <property type="entry name" value="FE2OG_OXY"/>
    <property type="match status" value="1"/>
</dbReference>
<feature type="compositionally biased region" description="Basic and acidic residues" evidence="3">
    <location>
        <begin position="614"/>
        <end position="633"/>
    </location>
</feature>
<reference evidence="6" key="3">
    <citation type="submission" date="2023-03" db="UniProtKB">
        <authorList>
            <consortium name="EnsemblPlants"/>
        </authorList>
    </citation>
    <scope>IDENTIFICATION</scope>
    <source>
        <strain evidence="6">cv. Chiifu-401-42</strain>
    </source>
</reference>
<feature type="compositionally biased region" description="Basic and acidic residues" evidence="3">
    <location>
        <begin position="561"/>
        <end position="577"/>
    </location>
</feature>
<evidence type="ECO:0000259" key="5">
    <source>
        <dbReference type="PROSITE" id="PS51545"/>
    </source>
</evidence>
<evidence type="ECO:0000256" key="1">
    <source>
        <dbReference type="ARBA" id="ARBA00022723"/>
    </source>
</evidence>
<evidence type="ECO:0000313" key="7">
    <source>
        <dbReference type="Proteomes" id="UP000011750"/>
    </source>
</evidence>
<reference evidence="6 7" key="1">
    <citation type="journal article" date="2011" name="Nat. Genet.">
        <title>The genome of the mesopolyploid crop species Brassica rapa.</title>
        <authorList>
            <consortium name="Brassica rapa Genome Sequencing Project Consortium"/>
            <person name="Wang X."/>
            <person name="Wang H."/>
            <person name="Wang J."/>
            <person name="Sun R."/>
            <person name="Wu J."/>
            <person name="Liu S."/>
            <person name="Bai Y."/>
            <person name="Mun J.H."/>
            <person name="Bancroft I."/>
            <person name="Cheng F."/>
            <person name="Huang S."/>
            <person name="Li X."/>
            <person name="Hua W."/>
            <person name="Wang J."/>
            <person name="Wang X."/>
            <person name="Freeling M."/>
            <person name="Pires J.C."/>
            <person name="Paterson A.H."/>
            <person name="Chalhoub B."/>
            <person name="Wang B."/>
            <person name="Hayward A."/>
            <person name="Sharpe A.G."/>
            <person name="Park B.S."/>
            <person name="Weisshaar B."/>
            <person name="Liu B."/>
            <person name="Li B."/>
            <person name="Liu B."/>
            <person name="Tong C."/>
            <person name="Song C."/>
            <person name="Duran C."/>
            <person name="Peng C."/>
            <person name="Geng C."/>
            <person name="Koh C."/>
            <person name="Lin C."/>
            <person name="Edwards D."/>
            <person name="Mu D."/>
            <person name="Shen D."/>
            <person name="Soumpourou E."/>
            <person name="Li F."/>
            <person name="Fraser F."/>
            <person name="Conant G."/>
            <person name="Lassalle G."/>
            <person name="King G.J."/>
            <person name="Bonnema G."/>
            <person name="Tang H."/>
            <person name="Wang H."/>
            <person name="Belcram H."/>
            <person name="Zhou H."/>
            <person name="Hirakawa H."/>
            <person name="Abe H."/>
            <person name="Guo H."/>
            <person name="Wang H."/>
            <person name="Jin H."/>
            <person name="Parkin I.A."/>
            <person name="Batley J."/>
            <person name="Kim J.S."/>
            <person name="Just J."/>
            <person name="Li J."/>
            <person name="Xu J."/>
            <person name="Deng J."/>
            <person name="Kim J.A."/>
            <person name="Li J."/>
            <person name="Yu J."/>
            <person name="Meng J."/>
            <person name="Wang J."/>
            <person name="Min J."/>
            <person name="Poulain J."/>
            <person name="Wang J."/>
            <person name="Hatakeyama K."/>
            <person name="Wu K."/>
            <person name="Wang L."/>
            <person name="Fang L."/>
            <person name="Trick M."/>
            <person name="Links M.G."/>
            <person name="Zhao M."/>
            <person name="Jin M."/>
            <person name="Ramchiary N."/>
            <person name="Drou N."/>
            <person name="Berkman P.J."/>
            <person name="Cai Q."/>
            <person name="Huang Q."/>
            <person name="Li R."/>
            <person name="Tabata S."/>
            <person name="Cheng S."/>
            <person name="Zhang S."/>
            <person name="Zhang S."/>
            <person name="Huang S."/>
            <person name="Sato S."/>
            <person name="Sun S."/>
            <person name="Kwon S.J."/>
            <person name="Choi S.R."/>
            <person name="Lee T.H."/>
            <person name="Fan W."/>
            <person name="Zhao X."/>
            <person name="Tan X."/>
            <person name="Xu X."/>
            <person name="Wang Y."/>
            <person name="Qiu Y."/>
            <person name="Yin Y."/>
            <person name="Li Y."/>
            <person name="Du Y."/>
            <person name="Liao Y."/>
            <person name="Lim Y."/>
            <person name="Narusaka Y."/>
            <person name="Wang Y."/>
            <person name="Wang Z."/>
            <person name="Li Z."/>
            <person name="Wang Z."/>
            <person name="Xiong Z."/>
            <person name="Zhang Z."/>
        </authorList>
    </citation>
    <scope>NUCLEOTIDE SEQUENCE [LARGE SCALE GENOMIC DNA]</scope>
    <source>
        <strain evidence="6 7">cv. Chiifu-401-42</strain>
    </source>
</reference>
<dbReference type="SUPFAM" id="SSF48371">
    <property type="entry name" value="ARM repeat"/>
    <property type="match status" value="1"/>
</dbReference>
<dbReference type="InterPro" id="IPR050231">
    <property type="entry name" value="Iron_ascorbate_oxido_reductase"/>
</dbReference>
<feature type="domain" description="Fe2OG dioxygenase" evidence="4">
    <location>
        <begin position="187"/>
        <end position="287"/>
    </location>
</feature>
<dbReference type="SUPFAM" id="SSF51197">
    <property type="entry name" value="Clavaminate synthase-like"/>
    <property type="match status" value="1"/>
</dbReference>
<dbReference type="eggNOG" id="KOG0143">
    <property type="taxonomic scope" value="Eukaryota"/>
</dbReference>
<feature type="region of interest" description="Disordered" evidence="3">
    <location>
        <begin position="561"/>
        <end position="666"/>
    </location>
</feature>
<evidence type="ECO:0000313" key="6">
    <source>
        <dbReference type="EnsemblPlants" id="Bra030461.1-P"/>
    </source>
</evidence>
<dbReference type="PROSITE" id="PS51545">
    <property type="entry name" value="PIK_HELICAL"/>
    <property type="match status" value="1"/>
</dbReference>
<dbReference type="GO" id="GO:0009685">
    <property type="term" value="P:gibberellin metabolic process"/>
    <property type="evidence" value="ECO:0000318"/>
    <property type="project" value="GO_Central"/>
</dbReference>
<dbReference type="GO" id="GO:0046872">
    <property type="term" value="F:metal ion binding"/>
    <property type="evidence" value="ECO:0007669"/>
    <property type="project" value="UniProtKB-KW"/>
</dbReference>
<dbReference type="Gene3D" id="2.60.120.330">
    <property type="entry name" value="B-lactam Antibiotic, Isopenicillin N Synthase, Chain"/>
    <property type="match status" value="1"/>
</dbReference>
<dbReference type="InterPro" id="IPR005123">
    <property type="entry name" value="Oxoglu/Fe-dep_dioxygenase_dom"/>
</dbReference>
<dbReference type="GO" id="GO:0016706">
    <property type="term" value="F:2-oxoglutarate-dependent dioxygenase activity"/>
    <property type="evidence" value="ECO:0000318"/>
    <property type="project" value="GO_Central"/>
</dbReference>
<dbReference type="Gene3D" id="1.25.40.70">
    <property type="entry name" value="Phosphatidylinositol 3-kinase, accessory domain (PIK)"/>
    <property type="match status" value="1"/>
</dbReference>
<dbReference type="Pfam" id="PF00613">
    <property type="entry name" value="PI3Ka"/>
    <property type="match status" value="1"/>
</dbReference>
<feature type="compositionally biased region" description="Low complexity" evidence="3">
    <location>
        <begin position="650"/>
        <end position="666"/>
    </location>
</feature>
<proteinExistence type="predicted"/>
<dbReference type="InterPro" id="IPR042236">
    <property type="entry name" value="PI3K_accessory_sf"/>
</dbReference>